<name>A0AC35U239_9BILA</name>
<dbReference type="WBParaSite" id="RSKR_0000668800.1">
    <property type="protein sequence ID" value="RSKR_0000668800.1"/>
    <property type="gene ID" value="RSKR_0000668800"/>
</dbReference>
<evidence type="ECO:0000313" key="2">
    <source>
        <dbReference type="WBParaSite" id="RSKR_0000668800.1"/>
    </source>
</evidence>
<evidence type="ECO:0000313" key="1">
    <source>
        <dbReference type="Proteomes" id="UP000095286"/>
    </source>
</evidence>
<organism evidence="1 2">
    <name type="scientific">Rhabditophanes sp. KR3021</name>
    <dbReference type="NCBI Taxonomy" id="114890"/>
    <lineage>
        <taxon>Eukaryota</taxon>
        <taxon>Metazoa</taxon>
        <taxon>Ecdysozoa</taxon>
        <taxon>Nematoda</taxon>
        <taxon>Chromadorea</taxon>
        <taxon>Rhabditida</taxon>
        <taxon>Tylenchina</taxon>
        <taxon>Panagrolaimomorpha</taxon>
        <taxon>Strongyloidoidea</taxon>
        <taxon>Alloionematidae</taxon>
        <taxon>Rhabditophanes</taxon>
    </lineage>
</organism>
<dbReference type="Proteomes" id="UP000095286">
    <property type="component" value="Unplaced"/>
</dbReference>
<accession>A0AC35U239</accession>
<reference evidence="2" key="1">
    <citation type="submission" date="2016-11" db="UniProtKB">
        <authorList>
            <consortium name="WormBaseParasite"/>
        </authorList>
    </citation>
    <scope>IDENTIFICATION</scope>
    <source>
        <strain evidence="2">KR3021</strain>
    </source>
</reference>
<sequence length="522" mass="59106">MVSLLFLFSLFVTLSPLKILVYNGKFAYSHVMYMGRIADLLVEAGHDVTVLLGEMDPAITANGSTLAKIHSYPSTHQISSRLTHSGAAANAWNSSYSDSDQLKLLLAIIHSNRDQGFRFIRDKKLAHWVKEQKFDMAISELINNFMFGVFKAWEIETTVGVSATPIHETHRKHFGLTFPSSIVPGMTQGYADTMTYMERLKNTVGYAFIEAYFFFDFSFDFNAAFKKHYPTKKIDFRHEIGEVSFVCTNTHPYIDTPQSMSPKFLDVGGLVLPTVNPLSQEWIDILSLRKKNVILSFGSIVTSKATPKDIKFGLLEAFKQFPDVTFIYKVDKDDTAFAKDYPNVVLSPWIPQNDLLGSHKIDVFLTHGGLNSLQELSHYGVVALTIPFFGDQHKNSKLIERAGAGLTFKKEDLSSPHKLVKLLQDLLYNKIYKQKATRLASMIADRPFTSKEIFLKHVAFAGKYGKLPELDLASRKLTFIQFYLLDIILPVLSGVLLFLYIIYRTFVFTIGLFRTFAKLKSD</sequence>
<protein>
    <submittedName>
        <fullName evidence="2">Glucuronosyltransferase</fullName>
    </submittedName>
</protein>
<proteinExistence type="predicted"/>